<comment type="caution">
    <text evidence="2">The sequence shown here is derived from an EMBL/GenBank/DDBJ whole genome shotgun (WGS) entry which is preliminary data.</text>
</comment>
<dbReference type="AlphaFoldDB" id="A0AAN7DJ89"/>
<evidence type="ECO:0000313" key="2">
    <source>
        <dbReference type="EMBL" id="KAK4515610.1"/>
    </source>
</evidence>
<dbReference type="RefSeq" id="XP_064682276.1">
    <property type="nucleotide sequence ID" value="XM_064829774.1"/>
</dbReference>
<proteinExistence type="predicted"/>
<accession>A0AAN7DJ89</accession>
<dbReference type="GeneID" id="89954247"/>
<evidence type="ECO:0000256" key="1">
    <source>
        <dbReference type="SAM" id="MobiDB-lite"/>
    </source>
</evidence>
<gene>
    <name evidence="2" type="ORF">ATC70_010561</name>
</gene>
<evidence type="ECO:0000313" key="3">
    <source>
        <dbReference type="Proteomes" id="UP001304243"/>
    </source>
</evidence>
<feature type="compositionally biased region" description="Polar residues" evidence="1">
    <location>
        <begin position="71"/>
        <end position="82"/>
    </location>
</feature>
<dbReference type="Proteomes" id="UP001304243">
    <property type="component" value="Unassembled WGS sequence"/>
</dbReference>
<dbReference type="EMBL" id="JASEJX010000014">
    <property type="protein sequence ID" value="KAK4515610.1"/>
    <property type="molecule type" value="Genomic_DNA"/>
</dbReference>
<keyword evidence="3" id="KW-1185">Reference proteome</keyword>
<name>A0AAN7DJ89_9FUNG</name>
<organism evidence="2 3">
    <name type="scientific">Mucor velutinosus</name>
    <dbReference type="NCBI Taxonomy" id="708070"/>
    <lineage>
        <taxon>Eukaryota</taxon>
        <taxon>Fungi</taxon>
        <taxon>Fungi incertae sedis</taxon>
        <taxon>Mucoromycota</taxon>
        <taxon>Mucoromycotina</taxon>
        <taxon>Mucoromycetes</taxon>
        <taxon>Mucorales</taxon>
        <taxon>Mucorineae</taxon>
        <taxon>Mucoraceae</taxon>
        <taxon>Mucor</taxon>
    </lineage>
</organism>
<feature type="compositionally biased region" description="Polar residues" evidence="1">
    <location>
        <begin position="89"/>
        <end position="109"/>
    </location>
</feature>
<protein>
    <submittedName>
        <fullName evidence="2">Uncharacterized protein</fullName>
    </submittedName>
</protein>
<feature type="region of interest" description="Disordered" evidence="1">
    <location>
        <begin position="209"/>
        <end position="233"/>
    </location>
</feature>
<feature type="region of interest" description="Disordered" evidence="1">
    <location>
        <begin position="71"/>
        <end position="109"/>
    </location>
</feature>
<reference evidence="2 3" key="1">
    <citation type="submission" date="2022-11" db="EMBL/GenBank/DDBJ databases">
        <title>Mucor velutinosus strain NIH1002 WGS.</title>
        <authorList>
            <person name="Subramanian P."/>
            <person name="Mullikin J.C."/>
            <person name="Segre J.A."/>
            <person name="Zelazny A.M."/>
        </authorList>
    </citation>
    <scope>NUCLEOTIDE SEQUENCE [LARGE SCALE GENOMIC DNA]</scope>
    <source>
        <strain evidence="2 3">NIH1002</strain>
    </source>
</reference>
<sequence length="233" mass="26021">MPPPPYSKSTSSNDDAMLIKPKQAIETTNATSLNVSNVKDYLVRLKSISPIYTFKKRSRISAAMRERNIATTTDSYTENTKPSFHEPNAPSSSPFIEQNKSTSESSTMNDSLERIGTSLQLLIEEAQASLLTTSTQQVQQQETDTAIVDYSYRYVQHGYLQSQEKLALAIEKLEQSIHSIVYTASMQQQSIKNYYTTTHHHHHYYAATTHPSSLASAPSSSQPLAPSLDRTLL</sequence>